<dbReference type="NCBIfam" id="NF009150">
    <property type="entry name" value="PRK12497.1-3"/>
    <property type="match status" value="1"/>
</dbReference>
<name>W5TMA9_9NOCA</name>
<accession>W5TMA9</accession>
<dbReference type="SUPFAM" id="SSF52980">
    <property type="entry name" value="Restriction endonuclease-like"/>
    <property type="match status" value="1"/>
</dbReference>
<dbReference type="STRING" id="1415166.NONO_c55970"/>
<dbReference type="NCBIfam" id="NF009154">
    <property type="entry name" value="PRK12497.3-3"/>
    <property type="match status" value="1"/>
</dbReference>
<dbReference type="PANTHER" id="PTHR34039">
    <property type="entry name" value="UPF0102 PROTEIN YRAN"/>
    <property type="match status" value="1"/>
</dbReference>
<dbReference type="Pfam" id="PF02021">
    <property type="entry name" value="UPF0102"/>
    <property type="match status" value="1"/>
</dbReference>
<dbReference type="NCBIfam" id="TIGR00252">
    <property type="entry name" value="YraN family protein"/>
    <property type="match status" value="1"/>
</dbReference>
<reference evidence="3 4" key="1">
    <citation type="journal article" date="2014" name="Appl. Environ. Microbiol.">
        <title>Insights into the Microbial Degradation of Rubber and Gutta-Percha by Analysis of the Complete Genome of Nocardia nova SH22a.</title>
        <authorList>
            <person name="Luo Q."/>
            <person name="Hiessl S."/>
            <person name="Poehlein A."/>
            <person name="Daniel R."/>
            <person name="Steinbuchel A."/>
        </authorList>
    </citation>
    <scope>NUCLEOTIDE SEQUENCE [LARGE SCALE GENOMIC DNA]</scope>
    <source>
        <strain evidence="3">SH22a</strain>
    </source>
</reference>
<dbReference type="InterPro" id="IPR011856">
    <property type="entry name" value="tRNA_endonuc-like_dom_sf"/>
</dbReference>
<dbReference type="InterPro" id="IPR003509">
    <property type="entry name" value="UPF0102_YraN-like"/>
</dbReference>
<dbReference type="Proteomes" id="UP000019150">
    <property type="component" value="Chromosome"/>
</dbReference>
<dbReference type="InterPro" id="IPR011335">
    <property type="entry name" value="Restrct_endonuc-II-like"/>
</dbReference>
<keyword evidence="4" id="KW-1185">Reference proteome</keyword>
<dbReference type="Gene3D" id="3.40.1350.10">
    <property type="match status" value="1"/>
</dbReference>
<dbReference type="GO" id="GO:0003676">
    <property type="term" value="F:nucleic acid binding"/>
    <property type="evidence" value="ECO:0007669"/>
    <property type="project" value="InterPro"/>
</dbReference>
<comment type="similarity">
    <text evidence="1 2">Belongs to the UPF0102 family.</text>
</comment>
<dbReference type="PATRIC" id="fig|1415166.3.peg.5766"/>
<evidence type="ECO:0000256" key="2">
    <source>
        <dbReference type="HAMAP-Rule" id="MF_00048"/>
    </source>
</evidence>
<dbReference type="KEGG" id="nno:NONO_c55970"/>
<evidence type="ECO:0000256" key="1">
    <source>
        <dbReference type="ARBA" id="ARBA00006738"/>
    </source>
</evidence>
<protein>
    <recommendedName>
        <fullName evidence="2">UPF0102 protein NONO_c55970</fullName>
    </recommendedName>
</protein>
<dbReference type="eggNOG" id="COG0792">
    <property type="taxonomic scope" value="Bacteria"/>
</dbReference>
<dbReference type="AlphaFoldDB" id="W5TMA9"/>
<gene>
    <name evidence="3" type="ORF">NONO_c55970</name>
</gene>
<evidence type="ECO:0000313" key="3">
    <source>
        <dbReference type="EMBL" id="AHH20377.1"/>
    </source>
</evidence>
<dbReference type="CDD" id="cd20736">
    <property type="entry name" value="PoNe_Nuclease"/>
    <property type="match status" value="1"/>
</dbReference>
<proteinExistence type="inferred from homology"/>
<dbReference type="HOGENOM" id="CLU_115353_2_3_11"/>
<evidence type="ECO:0000313" key="4">
    <source>
        <dbReference type="Proteomes" id="UP000019150"/>
    </source>
</evidence>
<sequence>MPIRPVVHSRAFIHRLSVLAGDAGGGRLRRRDAERVAHNLALGAHGEELAAQFLREAGIRIVERNWRCRYGELDLIVTDGDTTAFVEVKTRTGLGFGTPAEAVTFAKRQRIRRLALLWLAEQDGPWLRVRFDVISVLLLPGEPPRIEHVRAAF</sequence>
<dbReference type="EMBL" id="CP006850">
    <property type="protein sequence ID" value="AHH20377.1"/>
    <property type="molecule type" value="Genomic_DNA"/>
</dbReference>
<organism evidence="3 4">
    <name type="scientific">Nocardia nova SH22a</name>
    <dbReference type="NCBI Taxonomy" id="1415166"/>
    <lineage>
        <taxon>Bacteria</taxon>
        <taxon>Bacillati</taxon>
        <taxon>Actinomycetota</taxon>
        <taxon>Actinomycetes</taxon>
        <taxon>Mycobacteriales</taxon>
        <taxon>Nocardiaceae</taxon>
        <taxon>Nocardia</taxon>
    </lineage>
</organism>
<dbReference type="HAMAP" id="MF_00048">
    <property type="entry name" value="UPF0102"/>
    <property type="match status" value="1"/>
</dbReference>
<dbReference type="PANTHER" id="PTHR34039:SF1">
    <property type="entry name" value="UPF0102 PROTEIN YRAN"/>
    <property type="match status" value="1"/>
</dbReference>